<name>A0A645J4T7_9ZZZZ</name>
<keyword evidence="2" id="KW-0328">Glycosyltransferase</keyword>
<dbReference type="PANTHER" id="PTHR21015:SF27">
    <property type="entry name" value="UDP-N-ACETYLGLUCOSAMINE--N-ACETYLMURAMYL-(PENTAPEPTIDE) PYROPHOSPHORYL-UNDECAPRENOL N-ACETYLGLUCOSAMINE TRANSFERASE"/>
    <property type="match status" value="1"/>
</dbReference>
<dbReference type="EC" id="2.4.1.227" evidence="2"/>
<dbReference type="EMBL" id="VSSQ01131058">
    <property type="protein sequence ID" value="MPN58407.1"/>
    <property type="molecule type" value="Genomic_DNA"/>
</dbReference>
<proteinExistence type="predicted"/>
<feature type="domain" description="Glycosyl transferase family 28 C-terminal" evidence="1">
    <location>
        <begin position="1"/>
        <end position="149"/>
    </location>
</feature>
<dbReference type="GO" id="GO:0016758">
    <property type="term" value="F:hexosyltransferase activity"/>
    <property type="evidence" value="ECO:0007669"/>
    <property type="project" value="InterPro"/>
</dbReference>
<gene>
    <name evidence="2" type="primary">murG_48</name>
    <name evidence="2" type="ORF">SDC9_206112</name>
</gene>
<dbReference type="InterPro" id="IPR007235">
    <property type="entry name" value="Glyco_trans_28_C"/>
</dbReference>
<dbReference type="PANTHER" id="PTHR21015">
    <property type="entry name" value="UDP-N-ACETYLGLUCOSAMINE--N-ACETYLMURAMYL-(PENTAPEPTIDE) PYROPHOSPHORYL-UNDECAPRENOL N-ACETYLGLUCOSAMINE TRANSFERASE 1"/>
    <property type="match status" value="1"/>
</dbReference>
<evidence type="ECO:0000259" key="1">
    <source>
        <dbReference type="Pfam" id="PF04101"/>
    </source>
</evidence>
<keyword evidence="2" id="KW-0808">Transferase</keyword>
<dbReference type="Gene3D" id="3.40.50.2000">
    <property type="entry name" value="Glycogen Phosphorylase B"/>
    <property type="match status" value="1"/>
</dbReference>
<dbReference type="AlphaFoldDB" id="A0A645J4T7"/>
<accession>A0A645J4T7</accession>
<sequence length="168" mass="18753">MGGSLGARAINNMVRDGLKELLKTFNIIHICGKGNIEEGLNNKSGYAQFEYVKDELPHLMAAADLVISRAGANSIFELLALKKPSLLIPLTAKASRGDQILNAESFERQGFSMVADEEQLHSNILIDKVNELYKDKDKYIGYMAKSQTKDSINKIITLIEENRKPREK</sequence>
<evidence type="ECO:0000313" key="2">
    <source>
        <dbReference type="EMBL" id="MPN58407.1"/>
    </source>
</evidence>
<comment type="caution">
    <text evidence="2">The sequence shown here is derived from an EMBL/GenBank/DDBJ whole genome shotgun (WGS) entry which is preliminary data.</text>
</comment>
<organism evidence="2">
    <name type="scientific">bioreactor metagenome</name>
    <dbReference type="NCBI Taxonomy" id="1076179"/>
    <lineage>
        <taxon>unclassified sequences</taxon>
        <taxon>metagenomes</taxon>
        <taxon>ecological metagenomes</taxon>
    </lineage>
</organism>
<dbReference type="Pfam" id="PF04101">
    <property type="entry name" value="Glyco_tran_28_C"/>
    <property type="match status" value="1"/>
</dbReference>
<dbReference type="CDD" id="cd03785">
    <property type="entry name" value="GT28_MurG"/>
    <property type="match status" value="1"/>
</dbReference>
<dbReference type="SUPFAM" id="SSF53756">
    <property type="entry name" value="UDP-Glycosyltransferase/glycogen phosphorylase"/>
    <property type="match status" value="1"/>
</dbReference>
<protein>
    <submittedName>
        <fullName evidence="2">UDP-N-acetylglucosamine--N-acetylmuramyl-(Pentapeptide) pyrophosphoryl-undecaprenol N-acetylglucosamine transferase</fullName>
        <ecNumber evidence="2">2.4.1.227</ecNumber>
    </submittedName>
</protein>
<reference evidence="2" key="1">
    <citation type="submission" date="2019-08" db="EMBL/GenBank/DDBJ databases">
        <authorList>
            <person name="Kucharzyk K."/>
            <person name="Murdoch R.W."/>
            <person name="Higgins S."/>
            <person name="Loffler F."/>
        </authorList>
    </citation>
    <scope>NUCLEOTIDE SEQUENCE</scope>
</reference>